<dbReference type="SUPFAM" id="SSF110849">
    <property type="entry name" value="ParB/Sulfiredoxin"/>
    <property type="match status" value="1"/>
</dbReference>
<name>A0A2N9XPD8_9NEIS</name>
<evidence type="ECO:0000313" key="2">
    <source>
        <dbReference type="EMBL" id="PIT50193.1"/>
    </source>
</evidence>
<gene>
    <name evidence="2" type="ORF">BHC48_07245</name>
</gene>
<feature type="region of interest" description="Disordered" evidence="1">
    <location>
        <begin position="306"/>
        <end position="412"/>
    </location>
</feature>
<feature type="compositionally biased region" description="Basic and acidic residues" evidence="1">
    <location>
        <begin position="336"/>
        <end position="350"/>
    </location>
</feature>
<dbReference type="InterPro" id="IPR036086">
    <property type="entry name" value="ParB/Sulfiredoxin_sf"/>
</dbReference>
<feature type="compositionally biased region" description="Basic and acidic residues" evidence="1">
    <location>
        <begin position="360"/>
        <end position="374"/>
    </location>
</feature>
<dbReference type="EMBL" id="MEIQ01000042">
    <property type="protein sequence ID" value="PIT50193.1"/>
    <property type="molecule type" value="Genomic_DNA"/>
</dbReference>
<dbReference type="Proteomes" id="UP000231484">
    <property type="component" value="Unassembled WGS sequence"/>
</dbReference>
<dbReference type="CDD" id="cd16387">
    <property type="entry name" value="ParB_N_Srx"/>
    <property type="match status" value="1"/>
</dbReference>
<reference evidence="2 3" key="1">
    <citation type="journal article" date="2017" name="MBio">
        <title>Type VI secretion-mediated competition in the bee gut microbiome.</title>
        <authorList>
            <person name="Steele M.I."/>
            <person name="Kwong W.K."/>
            <person name="Powell J.E."/>
            <person name="Whiteley M."/>
            <person name="Moran N.A."/>
        </authorList>
    </citation>
    <scope>NUCLEOTIDE SEQUENCE [LARGE SCALE GENOMIC DNA]</scope>
    <source>
        <strain evidence="2 3">Occ4-2</strain>
    </source>
</reference>
<accession>A0A2N9XPD8</accession>
<sequence length="557" mass="63844">MTINQKWYEKHEYKSVDDLQLWDTNPRFNPSRKLETLRDCVEELIKDDNAKKKFITLITSIAKDGFIGLDPIIIWQNNETGFTVAEGNRRIMALKLLRNPANSPIKIREIVTNLSKSINKNEIEKINVFLAPSFKEAIWYVTKRHTSTNNGLVSWDRTQQHRFIVSIYNQYHHDPNELEKLTGFDQSIIKGAIYANHIIELAKDEKVICHLTPDEKQEVLYGNKISISTLERWFNNSKIKEAWYIAFVDYELKINSDINSFYNAYAHLLKLMINKNEDLGFIVNTRTMDDHLQKILDFLPEVKPLQESGTVKPTGEDTEKPTDGDTVKPTNGDTVKPTDGDTVKPTDGDTVKPTNGDTVKPTDGDTVKPTDGDTVKPTNGDTVKPTDGDTVKPTDGDTKNDNQERDGDPQRKSLAYKKHSITTENHKLHALFNELKKLPTKSYQHVSAAAIRIFLDLSVENYISVNKLKSDLKNYKNKKPGVITLTDKLKYLSDLSLVPKEAKSILKQLTNFSNDYSIHTLNKYIHENTTHKISREFLNHFWDILIPLFEVLVDMRE</sequence>
<protein>
    <submittedName>
        <fullName evidence="2">Uncharacterized protein</fullName>
    </submittedName>
</protein>
<dbReference type="AlphaFoldDB" id="A0A2N9XPD8"/>
<comment type="caution">
    <text evidence="2">The sequence shown here is derived from an EMBL/GenBank/DDBJ whole genome shotgun (WGS) entry which is preliminary data.</text>
</comment>
<feature type="compositionally biased region" description="Basic and acidic residues" evidence="1">
    <location>
        <begin position="314"/>
        <end position="326"/>
    </location>
</feature>
<organism evidence="2 3">
    <name type="scientific">Snodgrassella alvi</name>
    <dbReference type="NCBI Taxonomy" id="1196083"/>
    <lineage>
        <taxon>Bacteria</taxon>
        <taxon>Pseudomonadati</taxon>
        <taxon>Pseudomonadota</taxon>
        <taxon>Betaproteobacteria</taxon>
        <taxon>Neisseriales</taxon>
        <taxon>Neisseriaceae</taxon>
        <taxon>Snodgrassella</taxon>
    </lineage>
</organism>
<proteinExistence type="predicted"/>
<evidence type="ECO:0000313" key="3">
    <source>
        <dbReference type="Proteomes" id="UP000231484"/>
    </source>
</evidence>
<feature type="compositionally biased region" description="Basic and acidic residues" evidence="1">
    <location>
        <begin position="384"/>
        <end position="411"/>
    </location>
</feature>
<evidence type="ECO:0000256" key="1">
    <source>
        <dbReference type="SAM" id="MobiDB-lite"/>
    </source>
</evidence>